<dbReference type="Pfam" id="PF14520">
    <property type="entry name" value="HHH_5"/>
    <property type="match status" value="1"/>
</dbReference>
<dbReference type="InterPro" id="IPR000085">
    <property type="entry name" value="RuvA"/>
</dbReference>
<dbReference type="GO" id="GO:0006310">
    <property type="term" value="P:DNA recombination"/>
    <property type="evidence" value="ECO:0007669"/>
    <property type="project" value="InterPro"/>
</dbReference>
<dbReference type="GO" id="GO:0009379">
    <property type="term" value="C:Holliday junction helicase complex"/>
    <property type="evidence" value="ECO:0007669"/>
    <property type="project" value="InterPro"/>
</dbReference>
<dbReference type="InterPro" id="IPR036267">
    <property type="entry name" value="RuvA_C_sf"/>
</dbReference>
<dbReference type="InterPro" id="IPR013849">
    <property type="entry name" value="DNA_helicase_Holl-junc_RuvA_I"/>
</dbReference>
<name>A0A6J5ZUJ2_9ZZZZ</name>
<dbReference type="GO" id="GO:0006281">
    <property type="term" value="P:DNA repair"/>
    <property type="evidence" value="ECO:0007669"/>
    <property type="project" value="UniProtKB-KW"/>
</dbReference>
<evidence type="ECO:0000256" key="4">
    <source>
        <dbReference type="ARBA" id="ARBA00023204"/>
    </source>
</evidence>
<feature type="domain" description="DNA helicase Holliday junction RuvA type" evidence="5">
    <location>
        <begin position="1"/>
        <end position="61"/>
    </location>
</feature>
<evidence type="ECO:0000256" key="1">
    <source>
        <dbReference type="ARBA" id="ARBA00022490"/>
    </source>
</evidence>
<dbReference type="Pfam" id="PF01330">
    <property type="entry name" value="RuvA_N"/>
    <property type="match status" value="1"/>
</dbReference>
<evidence type="ECO:0000259" key="5">
    <source>
        <dbReference type="Pfam" id="PF01330"/>
    </source>
</evidence>
<dbReference type="HAMAP" id="MF_00031">
    <property type="entry name" value="DNA_HJ_migration_RuvA"/>
    <property type="match status" value="1"/>
</dbReference>
<dbReference type="GO" id="GO:0009378">
    <property type="term" value="F:four-way junction helicase activity"/>
    <property type="evidence" value="ECO:0007669"/>
    <property type="project" value="InterPro"/>
</dbReference>
<dbReference type="Gene3D" id="2.40.50.140">
    <property type="entry name" value="Nucleic acid-binding proteins"/>
    <property type="match status" value="1"/>
</dbReference>
<proteinExistence type="inferred from homology"/>
<dbReference type="Pfam" id="PF07499">
    <property type="entry name" value="RuvA_C"/>
    <property type="match status" value="1"/>
</dbReference>
<keyword evidence="1" id="KW-0963">Cytoplasm</keyword>
<sequence length="203" mass="21760">MIAQIAGTIAEVRSDSVVITVGGIGLLVMSSPSTIATIRVGDVISMHTSMVVREDSLTLFGFESKESRDMFDVVQSVSGFGPRLAFTLVSHMPPEELRTAIANENIAALKATPGVGVKGAQRLVLELKDKIGYVAAPNLGLSTQDQWRDQVVSALMGLGWSQRESNDAMAQLITDSRALREQGNPIEDVSDALRRALQILGQP</sequence>
<evidence type="ECO:0000256" key="2">
    <source>
        <dbReference type="ARBA" id="ARBA00022763"/>
    </source>
</evidence>
<accession>A0A6J5ZUJ2</accession>
<dbReference type="NCBIfam" id="TIGR00084">
    <property type="entry name" value="ruvA"/>
    <property type="match status" value="1"/>
</dbReference>
<dbReference type="SUPFAM" id="SSF47781">
    <property type="entry name" value="RuvA domain 2-like"/>
    <property type="match status" value="1"/>
</dbReference>
<evidence type="ECO:0000259" key="6">
    <source>
        <dbReference type="Pfam" id="PF07499"/>
    </source>
</evidence>
<evidence type="ECO:0000256" key="3">
    <source>
        <dbReference type="ARBA" id="ARBA00023125"/>
    </source>
</evidence>
<dbReference type="InterPro" id="IPR010994">
    <property type="entry name" value="RuvA_2-like"/>
</dbReference>
<dbReference type="InterPro" id="IPR012340">
    <property type="entry name" value="NA-bd_OB-fold"/>
</dbReference>
<organism evidence="7">
    <name type="scientific">freshwater metagenome</name>
    <dbReference type="NCBI Taxonomy" id="449393"/>
    <lineage>
        <taxon>unclassified sequences</taxon>
        <taxon>metagenomes</taxon>
        <taxon>ecological metagenomes</taxon>
    </lineage>
</organism>
<keyword evidence="4" id="KW-0234">DNA repair</keyword>
<dbReference type="SUPFAM" id="SSF46929">
    <property type="entry name" value="DNA helicase RuvA subunit, C-terminal domain"/>
    <property type="match status" value="1"/>
</dbReference>
<dbReference type="Gene3D" id="1.10.8.10">
    <property type="entry name" value="DNA helicase RuvA subunit, C-terminal domain"/>
    <property type="match status" value="1"/>
</dbReference>
<dbReference type="Gene3D" id="1.10.150.20">
    <property type="entry name" value="5' to 3' exonuclease, C-terminal subdomain"/>
    <property type="match status" value="1"/>
</dbReference>
<dbReference type="GO" id="GO:0003677">
    <property type="term" value="F:DNA binding"/>
    <property type="evidence" value="ECO:0007669"/>
    <property type="project" value="UniProtKB-KW"/>
</dbReference>
<evidence type="ECO:0000313" key="7">
    <source>
        <dbReference type="EMBL" id="CAB4344906.1"/>
    </source>
</evidence>
<protein>
    <submittedName>
        <fullName evidence="7">Unannotated protein</fullName>
    </submittedName>
</protein>
<dbReference type="AlphaFoldDB" id="A0A6J5ZUJ2"/>
<gene>
    <name evidence="7" type="ORF">UFOPK3770_01352</name>
</gene>
<dbReference type="CDD" id="cd14332">
    <property type="entry name" value="UBA_RuvA_C"/>
    <property type="match status" value="1"/>
</dbReference>
<dbReference type="GO" id="GO:0005524">
    <property type="term" value="F:ATP binding"/>
    <property type="evidence" value="ECO:0007669"/>
    <property type="project" value="InterPro"/>
</dbReference>
<reference evidence="7" key="1">
    <citation type="submission" date="2020-05" db="EMBL/GenBank/DDBJ databases">
        <authorList>
            <person name="Chiriac C."/>
            <person name="Salcher M."/>
            <person name="Ghai R."/>
            <person name="Kavagutti S V."/>
        </authorList>
    </citation>
    <scope>NUCLEOTIDE SEQUENCE</scope>
</reference>
<dbReference type="EMBL" id="CAESAJ010000212">
    <property type="protein sequence ID" value="CAB4344906.1"/>
    <property type="molecule type" value="Genomic_DNA"/>
</dbReference>
<keyword evidence="3" id="KW-0238">DNA-binding</keyword>
<feature type="domain" description="Holliday junction DNA helicase RuvA C-terminal" evidence="6">
    <location>
        <begin position="147"/>
        <end position="200"/>
    </location>
</feature>
<dbReference type="SUPFAM" id="SSF50249">
    <property type="entry name" value="Nucleic acid-binding proteins"/>
    <property type="match status" value="1"/>
</dbReference>
<keyword evidence="2" id="KW-0227">DNA damage</keyword>
<dbReference type="InterPro" id="IPR011114">
    <property type="entry name" value="RuvA_C"/>
</dbReference>